<evidence type="ECO:0000313" key="3">
    <source>
        <dbReference type="EMBL" id="CAD8661246.1"/>
    </source>
</evidence>
<reference evidence="2" key="1">
    <citation type="submission" date="2021-01" db="EMBL/GenBank/DDBJ databases">
        <authorList>
            <person name="Corre E."/>
            <person name="Pelletier E."/>
            <person name="Niang G."/>
            <person name="Scheremetjew M."/>
            <person name="Finn R."/>
            <person name="Kale V."/>
            <person name="Holt S."/>
            <person name="Cochrane G."/>
            <person name="Meng A."/>
            <person name="Brown T."/>
            <person name="Cohen L."/>
        </authorList>
    </citation>
    <scope>NUCLEOTIDE SEQUENCE</scope>
    <source>
        <strain evidence="2">CCAP979/52</strain>
    </source>
</reference>
<feature type="compositionally biased region" description="Polar residues" evidence="1">
    <location>
        <begin position="71"/>
        <end position="84"/>
    </location>
</feature>
<dbReference type="AlphaFoldDB" id="A0A6T8E0K4"/>
<evidence type="ECO:0000313" key="2">
    <source>
        <dbReference type="EMBL" id="CAD8661244.1"/>
    </source>
</evidence>
<accession>A0A6T8E0K4</accession>
<name>A0A6T8E0K4_9CRYP</name>
<proteinExistence type="predicted"/>
<sequence length="102" mass="10511">MLAPSHVMGLISIKDDSTGGVLDMSNSSSGGDVPVIAQTPEDNIVTFGGSTNPGGTFKYSVDPSQPYNFSNGKTLASISPSNPYDENYECGNGSGEECSTPN</sequence>
<dbReference type="EMBL" id="HBEZ01058734">
    <property type="protein sequence ID" value="CAD8661244.1"/>
    <property type="molecule type" value="Transcribed_RNA"/>
</dbReference>
<feature type="region of interest" description="Disordered" evidence="1">
    <location>
        <begin position="71"/>
        <end position="102"/>
    </location>
</feature>
<organism evidence="2">
    <name type="scientific">Cryptomonas curvata</name>
    <dbReference type="NCBI Taxonomy" id="233186"/>
    <lineage>
        <taxon>Eukaryota</taxon>
        <taxon>Cryptophyceae</taxon>
        <taxon>Cryptomonadales</taxon>
        <taxon>Cryptomonadaceae</taxon>
        <taxon>Cryptomonas</taxon>
    </lineage>
</organism>
<evidence type="ECO:0000256" key="1">
    <source>
        <dbReference type="SAM" id="MobiDB-lite"/>
    </source>
</evidence>
<protein>
    <submittedName>
        <fullName evidence="2">Uncharacterized protein</fullName>
    </submittedName>
</protein>
<dbReference type="EMBL" id="HBEZ01058735">
    <property type="protein sequence ID" value="CAD8661246.1"/>
    <property type="molecule type" value="Transcribed_RNA"/>
</dbReference>
<gene>
    <name evidence="2" type="ORF">CCUR1050_LOCUS32198</name>
    <name evidence="3" type="ORF">CCUR1050_LOCUS32199</name>
</gene>